<dbReference type="InterPro" id="IPR004925">
    <property type="entry name" value="HpaB/PvcC/4-BUDH"/>
</dbReference>
<keyword evidence="3" id="KW-0560">Oxidoreductase</keyword>
<proteinExistence type="predicted"/>
<feature type="domain" description="HpaB/PvcC/4-BUDH N-terminal" evidence="5">
    <location>
        <begin position="14"/>
        <end position="278"/>
    </location>
</feature>
<gene>
    <name evidence="6" type="ORF">OMM_01617</name>
</gene>
<dbReference type="EMBL" id="ATBP01000134">
    <property type="protein sequence ID" value="ETR72566.1"/>
    <property type="molecule type" value="Genomic_DNA"/>
</dbReference>
<dbReference type="Pfam" id="PF11794">
    <property type="entry name" value="HpaB_N"/>
    <property type="match status" value="1"/>
</dbReference>
<dbReference type="InterPro" id="IPR024674">
    <property type="entry name" value="HpaB/PvcC/4-BUDH_N"/>
</dbReference>
<evidence type="ECO:0000256" key="3">
    <source>
        <dbReference type="ARBA" id="ARBA00023002"/>
    </source>
</evidence>
<dbReference type="PANTHER" id="PTHR36117:SF3">
    <property type="entry name" value="4-HYDROXYPHENYLACETATE 3-MONOOXYGENASE-RELATED"/>
    <property type="match status" value="1"/>
</dbReference>
<accession>A0A1V1PCR2</accession>
<dbReference type="InterPro" id="IPR046373">
    <property type="entry name" value="Acyl-CoA_Oxase/DH_mid-dom_sf"/>
</dbReference>
<evidence type="ECO:0000313" key="7">
    <source>
        <dbReference type="Proteomes" id="UP000189670"/>
    </source>
</evidence>
<dbReference type="AlphaFoldDB" id="A0A1V1PCR2"/>
<dbReference type="PANTHER" id="PTHR36117">
    <property type="entry name" value="4-HYDROXYPHENYLACETATE 3-MONOOXYGENASE-RELATED"/>
    <property type="match status" value="1"/>
</dbReference>
<keyword evidence="2" id="KW-0274">FAD</keyword>
<dbReference type="GO" id="GO:0016627">
    <property type="term" value="F:oxidoreductase activity, acting on the CH-CH group of donors"/>
    <property type="evidence" value="ECO:0007669"/>
    <property type="project" value="InterPro"/>
</dbReference>
<organism evidence="6 7">
    <name type="scientific">Candidatus Magnetoglobus multicellularis str. Araruama</name>
    <dbReference type="NCBI Taxonomy" id="890399"/>
    <lineage>
        <taxon>Bacteria</taxon>
        <taxon>Pseudomonadati</taxon>
        <taxon>Thermodesulfobacteriota</taxon>
        <taxon>Desulfobacteria</taxon>
        <taxon>Desulfobacterales</taxon>
        <taxon>Desulfobacteraceae</taxon>
        <taxon>Candidatus Magnetoglobus</taxon>
    </lineage>
</organism>
<protein>
    <submittedName>
        <fullName evidence="6">4-hydroxybutyryl-CoA dehydratase/vinylacetyl-CoA-Delta-isomerase</fullName>
    </submittedName>
</protein>
<dbReference type="SUPFAM" id="SSF47203">
    <property type="entry name" value="Acyl-CoA dehydrogenase C-terminal domain-like"/>
    <property type="match status" value="1"/>
</dbReference>
<keyword evidence="1" id="KW-0285">Flavoprotein</keyword>
<dbReference type="InterPro" id="IPR036250">
    <property type="entry name" value="AcylCo_DH-like_C"/>
</dbReference>
<keyword evidence="6" id="KW-0413">Isomerase</keyword>
<evidence type="ECO:0000259" key="5">
    <source>
        <dbReference type="Pfam" id="PF11794"/>
    </source>
</evidence>
<dbReference type="Pfam" id="PF03241">
    <property type="entry name" value="HpaB"/>
    <property type="match status" value="1"/>
</dbReference>
<dbReference type="InterPro" id="IPR009100">
    <property type="entry name" value="AcylCoA_DH/oxidase_NM_dom_sf"/>
</dbReference>
<dbReference type="InterPro" id="IPR024719">
    <property type="entry name" value="HpaB/PvcC/4-BUDH_C"/>
</dbReference>
<name>A0A1V1PCR2_9BACT</name>
<dbReference type="Gene3D" id="2.40.110.10">
    <property type="entry name" value="Butyryl-CoA Dehydrogenase, subunit A, domain 2"/>
    <property type="match status" value="1"/>
</dbReference>
<dbReference type="Proteomes" id="UP000189670">
    <property type="component" value="Unassembled WGS sequence"/>
</dbReference>
<evidence type="ECO:0000313" key="6">
    <source>
        <dbReference type="EMBL" id="ETR72566.1"/>
    </source>
</evidence>
<dbReference type="Gene3D" id="1.20.140.10">
    <property type="entry name" value="Butyryl-CoA Dehydrogenase, subunit A, domain 3"/>
    <property type="match status" value="1"/>
</dbReference>
<evidence type="ECO:0000256" key="2">
    <source>
        <dbReference type="ARBA" id="ARBA00022827"/>
    </source>
</evidence>
<reference evidence="7" key="1">
    <citation type="submission" date="2012-11" db="EMBL/GenBank/DDBJ databases">
        <authorList>
            <person name="Lucero-Rivera Y.E."/>
            <person name="Tovar-Ramirez D."/>
        </authorList>
    </citation>
    <scope>NUCLEOTIDE SEQUENCE [LARGE SCALE GENOMIC DNA]</scope>
    <source>
        <strain evidence="7">Araruama</strain>
    </source>
</reference>
<dbReference type="GO" id="GO:0016853">
    <property type="term" value="F:isomerase activity"/>
    <property type="evidence" value="ECO:0007669"/>
    <property type="project" value="UniProtKB-KW"/>
</dbReference>
<feature type="domain" description="HpaB/PvcC/4-BUDH C-terminal" evidence="4">
    <location>
        <begin position="290"/>
        <end position="484"/>
    </location>
</feature>
<comment type="caution">
    <text evidence="6">The sequence shown here is derived from an EMBL/GenBank/DDBJ whole genome shotgun (WGS) entry which is preliminary data.</text>
</comment>
<evidence type="ECO:0000256" key="1">
    <source>
        <dbReference type="ARBA" id="ARBA00022630"/>
    </source>
</evidence>
<sequence length="504" mass="56737">MKKKKGEIMAIKSGKEYIEDLKKSNPNVYMLGEKVENIWDDPRFESTKKIVAQNHDFVFEKSNKEVAIVDSHHVNEPVRRLTNHIQTTMEDSLLKLDLTRDIANRRICAWCGSNILTLGWAATWETDQKYGTEYHQRFKNYLELSQKNDWDSSLGKMDAKGDRSIRPSKQKDYPGVRIVKKDAKGITVSGCKVHTSYGPCTKVITVMPCRAMTEEDKDFAVAFWTYSDTPGITMIVKPSPNTDHIDLPMQCPMSSAFGIVEGTTFFDNVFIPWEQVLLCGEWDMAALYPFYFGNIQRQSKCSCLAGHSDLVAGIAGLVADVNDVLNKSHIQEKLTHCMQMAEVAQGCAFGAAAAGKMHPSGVFMPDPIKSNAGLNYIKELTGEHIQMLHDIAGGIIVTMPTEKDYKNPKLKKILDFILAGNQKYSTEERIRALYLCREVAATEFTGYYMGWGVNASGSPHTGHILVRSLYDLDYRIRIAKEWAGIGSSREWPGHCNMNKFWVGN</sequence>
<dbReference type="SUPFAM" id="SSF56645">
    <property type="entry name" value="Acyl-CoA dehydrogenase NM domain-like"/>
    <property type="match status" value="1"/>
</dbReference>
<evidence type="ECO:0000259" key="4">
    <source>
        <dbReference type="Pfam" id="PF03241"/>
    </source>
</evidence>
<dbReference type="Gene3D" id="1.10.3140.10">
    <property type="entry name" value="4-hydroxybutyryl-coa dehydratase, domain 1"/>
    <property type="match status" value="1"/>
</dbReference>